<evidence type="ECO:0000313" key="2">
    <source>
        <dbReference type="EMBL" id="MED6255181.1"/>
    </source>
</evidence>
<dbReference type="EMBL" id="JAHUTI010070484">
    <property type="protein sequence ID" value="MED6255181.1"/>
    <property type="molecule type" value="Genomic_DNA"/>
</dbReference>
<feature type="compositionally biased region" description="Polar residues" evidence="1">
    <location>
        <begin position="71"/>
        <end position="81"/>
    </location>
</feature>
<reference evidence="2 3" key="1">
    <citation type="submission" date="2021-07" db="EMBL/GenBank/DDBJ databases">
        <authorList>
            <person name="Palmer J.M."/>
        </authorList>
    </citation>
    <scope>NUCLEOTIDE SEQUENCE [LARGE SCALE GENOMIC DNA]</scope>
    <source>
        <strain evidence="2 3">AT_MEX2019</strain>
        <tissue evidence="2">Muscle</tissue>
    </source>
</reference>
<sequence length="91" mass="10202">MDDQLDTARLVDPRFMLQYTQEEKREYIKQRELLKGERAAMVREEESREEAIGDASAAGPPAKKTKRSLGSFFSQPGQPLPTQKAECTAGS</sequence>
<comment type="caution">
    <text evidence="2">The sequence shown here is derived from an EMBL/GenBank/DDBJ whole genome shotgun (WGS) entry which is preliminary data.</text>
</comment>
<evidence type="ECO:0000256" key="1">
    <source>
        <dbReference type="SAM" id="MobiDB-lite"/>
    </source>
</evidence>
<keyword evidence="3" id="KW-1185">Reference proteome</keyword>
<feature type="region of interest" description="Disordered" evidence="1">
    <location>
        <begin position="45"/>
        <end position="91"/>
    </location>
</feature>
<protein>
    <submittedName>
        <fullName evidence="2">Uncharacterized protein</fullName>
    </submittedName>
</protein>
<name>A0ABU7BZ28_9TELE</name>
<organism evidence="2 3">
    <name type="scientific">Ataeniobius toweri</name>
    <dbReference type="NCBI Taxonomy" id="208326"/>
    <lineage>
        <taxon>Eukaryota</taxon>
        <taxon>Metazoa</taxon>
        <taxon>Chordata</taxon>
        <taxon>Craniata</taxon>
        <taxon>Vertebrata</taxon>
        <taxon>Euteleostomi</taxon>
        <taxon>Actinopterygii</taxon>
        <taxon>Neopterygii</taxon>
        <taxon>Teleostei</taxon>
        <taxon>Neoteleostei</taxon>
        <taxon>Acanthomorphata</taxon>
        <taxon>Ovalentaria</taxon>
        <taxon>Atherinomorphae</taxon>
        <taxon>Cyprinodontiformes</taxon>
        <taxon>Goodeidae</taxon>
        <taxon>Ataeniobius</taxon>
    </lineage>
</organism>
<accession>A0ABU7BZ28</accession>
<dbReference type="Proteomes" id="UP001345963">
    <property type="component" value="Unassembled WGS sequence"/>
</dbReference>
<proteinExistence type="predicted"/>
<evidence type="ECO:0000313" key="3">
    <source>
        <dbReference type="Proteomes" id="UP001345963"/>
    </source>
</evidence>
<gene>
    <name evidence="2" type="ORF">ATANTOWER_005741</name>
</gene>